<sequence length="253" mass="28937">MVPPGFLPLYFCTELVSEYLSYLPFSNVETCSQVCRNWVQPAKTHTLRVLNVCNPVKIGDLLHNPDFVRFVCAVVIPFNFPITAQPWFPSIRNLTSIEILHSTYSFAACSSDLPYVIQSFSACLESLIIHEDLSSLSPGHFRDLLSALSLCPNLHHLQLPKPGHSSAFWPPDEQDMQAFFLLFSSRLERRPNPITLKLVSSHEQYFPKQERVQEAVAHQIQWLWLRDMICPFDFARTQNLVVQSVDPAQQLLP</sequence>
<evidence type="ECO:0008006" key="3">
    <source>
        <dbReference type="Google" id="ProtNLM"/>
    </source>
</evidence>
<organism evidence="1 2">
    <name type="scientific">Collybiopsis luxurians FD-317 M1</name>
    <dbReference type="NCBI Taxonomy" id="944289"/>
    <lineage>
        <taxon>Eukaryota</taxon>
        <taxon>Fungi</taxon>
        <taxon>Dikarya</taxon>
        <taxon>Basidiomycota</taxon>
        <taxon>Agaricomycotina</taxon>
        <taxon>Agaricomycetes</taxon>
        <taxon>Agaricomycetidae</taxon>
        <taxon>Agaricales</taxon>
        <taxon>Marasmiineae</taxon>
        <taxon>Omphalotaceae</taxon>
        <taxon>Collybiopsis</taxon>
        <taxon>Collybiopsis luxurians</taxon>
    </lineage>
</organism>
<proteinExistence type="predicted"/>
<dbReference type="Proteomes" id="UP000053593">
    <property type="component" value="Unassembled WGS sequence"/>
</dbReference>
<gene>
    <name evidence="1" type="ORF">GYMLUDRAFT_252798</name>
</gene>
<accession>A0A0D0AKC7</accession>
<protein>
    <recommendedName>
        <fullName evidence="3">F-box domain-containing protein</fullName>
    </recommendedName>
</protein>
<dbReference type="HOGENOM" id="CLU_1204901_0_0_1"/>
<evidence type="ECO:0000313" key="2">
    <source>
        <dbReference type="Proteomes" id="UP000053593"/>
    </source>
</evidence>
<reference evidence="1 2" key="1">
    <citation type="submission" date="2014-04" db="EMBL/GenBank/DDBJ databases">
        <title>Evolutionary Origins and Diversification of the Mycorrhizal Mutualists.</title>
        <authorList>
            <consortium name="DOE Joint Genome Institute"/>
            <consortium name="Mycorrhizal Genomics Consortium"/>
            <person name="Kohler A."/>
            <person name="Kuo A."/>
            <person name="Nagy L.G."/>
            <person name="Floudas D."/>
            <person name="Copeland A."/>
            <person name="Barry K.W."/>
            <person name="Cichocki N."/>
            <person name="Veneault-Fourrey C."/>
            <person name="LaButti K."/>
            <person name="Lindquist E.A."/>
            <person name="Lipzen A."/>
            <person name="Lundell T."/>
            <person name="Morin E."/>
            <person name="Murat C."/>
            <person name="Riley R."/>
            <person name="Ohm R."/>
            <person name="Sun H."/>
            <person name="Tunlid A."/>
            <person name="Henrissat B."/>
            <person name="Grigoriev I.V."/>
            <person name="Hibbett D.S."/>
            <person name="Martin F."/>
        </authorList>
    </citation>
    <scope>NUCLEOTIDE SEQUENCE [LARGE SCALE GENOMIC DNA]</scope>
    <source>
        <strain evidence="1 2">FD-317 M1</strain>
    </source>
</reference>
<dbReference type="EMBL" id="KN834891">
    <property type="protein sequence ID" value="KIK50655.1"/>
    <property type="molecule type" value="Genomic_DNA"/>
</dbReference>
<keyword evidence="2" id="KW-1185">Reference proteome</keyword>
<name>A0A0D0AKC7_9AGAR</name>
<evidence type="ECO:0000313" key="1">
    <source>
        <dbReference type="EMBL" id="KIK50655.1"/>
    </source>
</evidence>
<dbReference type="AlphaFoldDB" id="A0A0D0AKC7"/>